<proteinExistence type="predicted"/>
<reference evidence="2 3" key="1">
    <citation type="submission" date="2023-07" db="EMBL/GenBank/DDBJ databases">
        <title>Genomic Encyclopedia of Type Strains, Phase IV (KMG-IV): sequencing the most valuable type-strain genomes for metagenomic binning, comparative biology and taxonomic classification.</title>
        <authorList>
            <person name="Goeker M."/>
        </authorList>
    </citation>
    <scope>NUCLEOTIDE SEQUENCE [LARGE SCALE GENOMIC DNA]</scope>
    <source>
        <strain evidence="2 3">DSM 19598</strain>
    </source>
</reference>
<organism evidence="2 3">
    <name type="scientific">Mesobacillus stamsii</name>
    <dbReference type="NCBI Taxonomy" id="225347"/>
    <lineage>
        <taxon>Bacteria</taxon>
        <taxon>Bacillati</taxon>
        <taxon>Bacillota</taxon>
        <taxon>Bacilli</taxon>
        <taxon>Bacillales</taxon>
        <taxon>Bacillaceae</taxon>
        <taxon>Mesobacillus</taxon>
    </lineage>
</organism>
<dbReference type="Proteomes" id="UP001242313">
    <property type="component" value="Unassembled WGS sequence"/>
</dbReference>
<protein>
    <submittedName>
        <fullName evidence="2">Phage-related protein</fullName>
    </submittedName>
</protein>
<comment type="caution">
    <text evidence="2">The sequence shown here is derived from an EMBL/GenBank/DDBJ whole genome shotgun (WGS) entry which is preliminary data.</text>
</comment>
<accession>A0ABU0FSJ3</accession>
<keyword evidence="3" id="KW-1185">Reference proteome</keyword>
<sequence length="171" mass="18876">MGIIGDAFGKLFSFFVSIFANLFGFLGDLFGGLFSVIWEGLKWVGNLLKKLFQNLVDILISFFETIYALIDGLLYLLYMIGVLAVKLFLVIFEAAKVLWSLIVGFSKTLGSLAYTQQAGSGNGYSEMIGKVFKVLEPMQINVIAYVLLFILWFVTAISAIKLISSIRVGGD</sequence>
<keyword evidence="1" id="KW-1133">Transmembrane helix</keyword>
<evidence type="ECO:0000256" key="1">
    <source>
        <dbReference type="SAM" id="Phobius"/>
    </source>
</evidence>
<feature type="transmembrane region" description="Helical" evidence="1">
    <location>
        <begin position="142"/>
        <end position="163"/>
    </location>
</feature>
<feature type="transmembrane region" description="Helical" evidence="1">
    <location>
        <begin position="12"/>
        <end position="38"/>
    </location>
</feature>
<keyword evidence="1" id="KW-0472">Membrane</keyword>
<feature type="transmembrane region" description="Helical" evidence="1">
    <location>
        <begin position="58"/>
        <end position="80"/>
    </location>
</feature>
<evidence type="ECO:0000313" key="3">
    <source>
        <dbReference type="Proteomes" id="UP001242313"/>
    </source>
</evidence>
<evidence type="ECO:0000313" key="2">
    <source>
        <dbReference type="EMBL" id="MDQ0412891.1"/>
    </source>
</evidence>
<dbReference type="EMBL" id="JAUSUN010000005">
    <property type="protein sequence ID" value="MDQ0412891.1"/>
    <property type="molecule type" value="Genomic_DNA"/>
</dbReference>
<gene>
    <name evidence="2" type="ORF">J2S25_001073</name>
</gene>
<name>A0ABU0FSJ3_9BACI</name>
<keyword evidence="1" id="KW-0812">Transmembrane</keyword>
<dbReference type="RefSeq" id="WP_307191433.1">
    <property type="nucleotide sequence ID" value="NZ_JAUSUN010000005.1"/>
</dbReference>